<dbReference type="CDD" id="cd06222">
    <property type="entry name" value="RNase_H_like"/>
    <property type="match status" value="1"/>
</dbReference>
<sequence>MEGVQASAREVWTTIKVWLRNISSLLIQRWEISSTDTNILRALEVPFSNILRRLSRLISWKKPTIGWVKLNVDGSCRGNPGNCGGGGLIRDSLGNFKAAFSSHFVHGTNNEGELRALIEGVGVCKEMGFTNITLECDSSLVVNWLKCQRCSMWYLWDYWDELLDNLQGLQFTIEHQFQEGNYPTDALACSAI</sequence>
<dbReference type="STRING" id="51240.A0A2I4HT44"/>
<proteinExistence type="predicted"/>
<organism evidence="1 2">
    <name type="scientific">Juglans regia</name>
    <name type="common">English walnut</name>
    <dbReference type="NCBI Taxonomy" id="51240"/>
    <lineage>
        <taxon>Eukaryota</taxon>
        <taxon>Viridiplantae</taxon>
        <taxon>Streptophyta</taxon>
        <taxon>Embryophyta</taxon>
        <taxon>Tracheophyta</taxon>
        <taxon>Spermatophyta</taxon>
        <taxon>Magnoliopsida</taxon>
        <taxon>eudicotyledons</taxon>
        <taxon>Gunneridae</taxon>
        <taxon>Pentapetalae</taxon>
        <taxon>rosids</taxon>
        <taxon>fabids</taxon>
        <taxon>Fagales</taxon>
        <taxon>Juglandaceae</taxon>
        <taxon>Juglans</taxon>
    </lineage>
</organism>
<name>A0A2I4HT44_JUGRE</name>
<accession>A0A2I4HT44</accession>
<dbReference type="PANTHER" id="PTHR47723:SF19">
    <property type="entry name" value="POLYNUCLEOTIDYL TRANSFERASE, RIBONUCLEASE H-LIKE SUPERFAMILY PROTEIN"/>
    <property type="match status" value="1"/>
</dbReference>
<evidence type="ECO:0000313" key="1">
    <source>
        <dbReference type="Proteomes" id="UP000235220"/>
    </source>
</evidence>
<dbReference type="InterPro" id="IPR044730">
    <property type="entry name" value="RNase_H-like_dom_plant"/>
</dbReference>
<dbReference type="Gene3D" id="3.30.420.10">
    <property type="entry name" value="Ribonuclease H-like superfamily/Ribonuclease H"/>
    <property type="match status" value="1"/>
</dbReference>
<keyword evidence="1" id="KW-1185">Reference proteome</keyword>
<dbReference type="GeneID" id="109021184"/>
<dbReference type="KEGG" id="jre:109021184"/>
<dbReference type="InterPro" id="IPR002156">
    <property type="entry name" value="RNaseH_domain"/>
</dbReference>
<dbReference type="GO" id="GO:0004523">
    <property type="term" value="F:RNA-DNA hybrid ribonuclease activity"/>
    <property type="evidence" value="ECO:0007669"/>
    <property type="project" value="InterPro"/>
</dbReference>
<dbReference type="GO" id="GO:0003676">
    <property type="term" value="F:nucleic acid binding"/>
    <property type="evidence" value="ECO:0007669"/>
    <property type="project" value="InterPro"/>
</dbReference>
<reference evidence="2" key="1">
    <citation type="submission" date="2025-08" db="UniProtKB">
        <authorList>
            <consortium name="RefSeq"/>
        </authorList>
    </citation>
    <scope>IDENTIFICATION</scope>
    <source>
        <tissue evidence="2">Leaves</tissue>
    </source>
</reference>
<dbReference type="Proteomes" id="UP000235220">
    <property type="component" value="Chromosome 16"/>
</dbReference>
<protein>
    <submittedName>
        <fullName evidence="2">Ribonuclease H-like</fullName>
    </submittedName>
</protein>
<dbReference type="PROSITE" id="PS50879">
    <property type="entry name" value="RNASE_H_1"/>
    <property type="match status" value="1"/>
</dbReference>
<dbReference type="InterPro" id="IPR053151">
    <property type="entry name" value="RNase_H-like"/>
</dbReference>
<evidence type="ECO:0000313" key="2">
    <source>
        <dbReference type="RefSeq" id="XP_018859320.1"/>
    </source>
</evidence>
<dbReference type="PANTHER" id="PTHR47723">
    <property type="entry name" value="OS05G0353850 PROTEIN"/>
    <property type="match status" value="1"/>
</dbReference>
<dbReference type="Gramene" id="Jr16_09160_p1">
    <property type="protein sequence ID" value="cds.Jr16_09160_p1"/>
    <property type="gene ID" value="Jr16_09160"/>
</dbReference>
<dbReference type="SUPFAM" id="SSF53098">
    <property type="entry name" value="Ribonuclease H-like"/>
    <property type="match status" value="1"/>
</dbReference>
<dbReference type="Pfam" id="PF13456">
    <property type="entry name" value="RVT_3"/>
    <property type="match status" value="1"/>
</dbReference>
<dbReference type="InterPro" id="IPR036397">
    <property type="entry name" value="RNaseH_sf"/>
</dbReference>
<dbReference type="AlphaFoldDB" id="A0A2I4HT44"/>
<dbReference type="InterPro" id="IPR012337">
    <property type="entry name" value="RNaseH-like_sf"/>
</dbReference>
<dbReference type="RefSeq" id="XP_018859320.1">
    <property type="nucleotide sequence ID" value="XM_019003775.1"/>
</dbReference>
<gene>
    <name evidence="2" type="primary">LOC109021184</name>
</gene>
<dbReference type="OrthoDB" id="1752183at2759"/>